<comment type="catalytic activity">
    <reaction evidence="11">
        <text>mycophenolic acid O-acyl-beta-D-glucuronide + H2O = mycophenolate + D-glucuronate + H(+)</text>
        <dbReference type="Rhea" id="RHEA:34179"/>
        <dbReference type="ChEBI" id="CHEBI:15377"/>
        <dbReference type="ChEBI" id="CHEBI:15378"/>
        <dbReference type="ChEBI" id="CHEBI:58720"/>
        <dbReference type="ChEBI" id="CHEBI:62932"/>
        <dbReference type="ChEBI" id="CHEBI:66982"/>
        <dbReference type="EC" id="3.1.1.93"/>
    </reaction>
    <physiologicalReaction direction="left-to-right" evidence="11">
        <dbReference type="Rhea" id="RHEA:34180"/>
    </physiologicalReaction>
</comment>
<dbReference type="Proteomes" id="UP000192656">
    <property type="component" value="Unassembled WGS sequence"/>
</dbReference>
<gene>
    <name evidence="13" type="ORF">SAMN06297251_11049</name>
</gene>
<evidence type="ECO:0000256" key="3">
    <source>
        <dbReference type="ARBA" id="ARBA00022946"/>
    </source>
</evidence>
<dbReference type="AlphaFoldDB" id="A0A1W2CH65"/>
<accession>A0A1W2CH65</accession>
<comment type="catalytic activity">
    <reaction evidence="10">
        <text>S-hexadecanoyl-L-cysteinyl-[protein] + H2O = L-cysteinyl-[protein] + hexadecanoate + H(+)</text>
        <dbReference type="Rhea" id="RHEA:19233"/>
        <dbReference type="Rhea" id="RHEA-COMP:10131"/>
        <dbReference type="Rhea" id="RHEA-COMP:11032"/>
        <dbReference type="ChEBI" id="CHEBI:7896"/>
        <dbReference type="ChEBI" id="CHEBI:15377"/>
        <dbReference type="ChEBI" id="CHEBI:15378"/>
        <dbReference type="ChEBI" id="CHEBI:29950"/>
        <dbReference type="ChEBI" id="CHEBI:74151"/>
        <dbReference type="EC" id="3.1.2.22"/>
    </reaction>
    <physiologicalReaction direction="left-to-right" evidence="10">
        <dbReference type="Rhea" id="RHEA:19234"/>
    </physiologicalReaction>
</comment>
<evidence type="ECO:0000256" key="11">
    <source>
        <dbReference type="ARBA" id="ARBA00047972"/>
    </source>
</evidence>
<evidence type="ECO:0000256" key="5">
    <source>
        <dbReference type="ARBA" id="ARBA00039314"/>
    </source>
</evidence>
<evidence type="ECO:0000256" key="4">
    <source>
        <dbReference type="ARBA" id="ARBA00039132"/>
    </source>
</evidence>
<name>A0A1W2CH65_9HYPH</name>
<protein>
    <recommendedName>
        <fullName evidence="5">Palmitoyl-protein thioesterase ABHD10, mitochondrial</fullName>
        <ecNumber evidence="4">3.1.1.93</ecNumber>
        <ecNumber evidence="1">3.1.2.22</ecNumber>
    </recommendedName>
    <alternativeName>
        <fullName evidence="7">Acyl-protein thioesterase ABHD10</fullName>
    </alternativeName>
    <alternativeName>
        <fullName evidence="8">Alpha/beta hydrolase domain-containing protein 10</fullName>
    </alternativeName>
    <alternativeName>
        <fullName evidence="6">Mycophenolic acid acyl-glucuronide esterase, mitochondrial</fullName>
    </alternativeName>
</protein>
<comment type="function">
    <text evidence="9">Acts as an acyl-protein thioesterase that hydrolyzes fatty acids from acylated residues in proteins. Regulates the mitochondrial S-depalmitoylation of the nucleophilic active site residue of peroxiredoxin-5/PRDX5, a key antioxidant protein, therefore modulating mitochondrial antioxidant ability. Also catalyzes the deglucuronidation of mycophenolic acid acyl-glucuronide, an active metabolite of the immunosuppressant drug mycophenolate.</text>
</comment>
<evidence type="ECO:0000256" key="6">
    <source>
        <dbReference type="ARBA" id="ARBA00041520"/>
    </source>
</evidence>
<sequence length="265" mass="28756">MTMPTLDDGHDITVGRGEAARVIAYRSRSGRAPTIVWLGGYRSDMRGTKAEHCLRIASDLDQSFLRLDYSGHGESGGAFEAGTISRWTEEAGEVIAAMGAKSVILVGSSMGAWIALRLVAAARRGDLPFSVAGLLLLAPAPDFTEKLMRPRLSPADWEAIETNGRLEEPSDYSTDPNIYTRALFEDGKASQVMTGLIETGCPTAIIQGMADPDVPYTHALELMDCLPQTNVTMTLVRDGDHRLSRPQDLALIERILRNLVADIAQ</sequence>
<evidence type="ECO:0000256" key="8">
    <source>
        <dbReference type="ARBA" id="ARBA00042704"/>
    </source>
</evidence>
<dbReference type="PANTHER" id="PTHR16138:SF7">
    <property type="entry name" value="PALMITOYL-PROTEIN THIOESTERASE ABHD10, MITOCHONDRIAL"/>
    <property type="match status" value="1"/>
</dbReference>
<evidence type="ECO:0000313" key="14">
    <source>
        <dbReference type="Proteomes" id="UP000192656"/>
    </source>
</evidence>
<dbReference type="OrthoDB" id="9813296at2"/>
<evidence type="ECO:0000256" key="7">
    <source>
        <dbReference type="ARBA" id="ARBA00042645"/>
    </source>
</evidence>
<dbReference type="GO" id="GO:0008474">
    <property type="term" value="F:palmitoyl-(protein) hydrolase activity"/>
    <property type="evidence" value="ECO:0007669"/>
    <property type="project" value="UniProtKB-EC"/>
</dbReference>
<dbReference type="STRING" id="937218.SAMN06297251_11049"/>
<evidence type="ECO:0000256" key="9">
    <source>
        <dbReference type="ARBA" id="ARBA00046047"/>
    </source>
</evidence>
<dbReference type="InterPro" id="IPR029058">
    <property type="entry name" value="AB_hydrolase_fold"/>
</dbReference>
<dbReference type="GO" id="GO:0102390">
    <property type="term" value="F:mycophenolic acid acyl-glucuronide esterase activity"/>
    <property type="evidence" value="ECO:0007669"/>
    <property type="project" value="UniProtKB-EC"/>
</dbReference>
<dbReference type="EC" id="3.1.2.22" evidence="1"/>
<evidence type="ECO:0000256" key="2">
    <source>
        <dbReference type="ARBA" id="ARBA00022801"/>
    </source>
</evidence>
<evidence type="ECO:0000256" key="10">
    <source>
        <dbReference type="ARBA" id="ARBA00047409"/>
    </source>
</evidence>
<dbReference type="InterPro" id="IPR000073">
    <property type="entry name" value="AB_hydrolase_1"/>
</dbReference>
<dbReference type="EMBL" id="FWXR01000010">
    <property type="protein sequence ID" value="SMC84595.1"/>
    <property type="molecule type" value="Genomic_DNA"/>
</dbReference>
<keyword evidence="3" id="KW-0809">Transit peptide</keyword>
<feature type="domain" description="AB hydrolase-1" evidence="12">
    <location>
        <begin position="57"/>
        <end position="249"/>
    </location>
</feature>
<dbReference type="PANTHER" id="PTHR16138">
    <property type="entry name" value="MYCOPHENOLIC ACID ACYL-GLUCURONIDE ESTERASE, MITOCHONDRIAL"/>
    <property type="match status" value="1"/>
</dbReference>
<dbReference type="InterPro" id="IPR052382">
    <property type="entry name" value="ABHD10_acyl-thioesterase"/>
</dbReference>
<reference evidence="13 14" key="1">
    <citation type="submission" date="2017-04" db="EMBL/GenBank/DDBJ databases">
        <authorList>
            <person name="Afonso C.L."/>
            <person name="Miller P.J."/>
            <person name="Scott M.A."/>
            <person name="Spackman E."/>
            <person name="Goraichik I."/>
            <person name="Dimitrov K.M."/>
            <person name="Suarez D.L."/>
            <person name="Swayne D.E."/>
        </authorList>
    </citation>
    <scope>NUCLEOTIDE SEQUENCE [LARGE SCALE GENOMIC DNA]</scope>
    <source>
        <strain evidence="13 14">CGMCC 1.10972</strain>
    </source>
</reference>
<keyword evidence="14" id="KW-1185">Reference proteome</keyword>
<proteinExistence type="predicted"/>
<organism evidence="13 14">
    <name type="scientific">Fulvimarina manganoxydans</name>
    <dbReference type="NCBI Taxonomy" id="937218"/>
    <lineage>
        <taxon>Bacteria</taxon>
        <taxon>Pseudomonadati</taxon>
        <taxon>Pseudomonadota</taxon>
        <taxon>Alphaproteobacteria</taxon>
        <taxon>Hyphomicrobiales</taxon>
        <taxon>Aurantimonadaceae</taxon>
        <taxon>Fulvimarina</taxon>
    </lineage>
</organism>
<keyword evidence="2" id="KW-0378">Hydrolase</keyword>
<dbReference type="SUPFAM" id="SSF53474">
    <property type="entry name" value="alpha/beta-Hydrolases"/>
    <property type="match status" value="1"/>
</dbReference>
<dbReference type="Pfam" id="PF12697">
    <property type="entry name" value="Abhydrolase_6"/>
    <property type="match status" value="1"/>
</dbReference>
<dbReference type="Gene3D" id="3.40.50.1820">
    <property type="entry name" value="alpha/beta hydrolase"/>
    <property type="match status" value="1"/>
</dbReference>
<evidence type="ECO:0000313" key="13">
    <source>
        <dbReference type="EMBL" id="SMC84595.1"/>
    </source>
</evidence>
<evidence type="ECO:0000256" key="1">
    <source>
        <dbReference type="ARBA" id="ARBA00012423"/>
    </source>
</evidence>
<evidence type="ECO:0000259" key="12">
    <source>
        <dbReference type="Pfam" id="PF12697"/>
    </source>
</evidence>
<dbReference type="EC" id="3.1.1.93" evidence="4"/>